<dbReference type="Pfam" id="PF08448">
    <property type="entry name" value="PAS_4"/>
    <property type="match status" value="1"/>
</dbReference>
<dbReference type="InterPro" id="IPR035965">
    <property type="entry name" value="PAS-like_dom_sf"/>
</dbReference>
<dbReference type="AlphaFoldDB" id="A0A1I7NFA1"/>
<dbReference type="InterPro" id="IPR000014">
    <property type="entry name" value="PAS"/>
</dbReference>
<dbReference type="Gene3D" id="3.40.50.2300">
    <property type="match status" value="1"/>
</dbReference>
<dbReference type="SUPFAM" id="SSF55785">
    <property type="entry name" value="PYP-like sensor domain (PAS domain)"/>
    <property type="match status" value="2"/>
</dbReference>
<dbReference type="Pfam" id="PF08447">
    <property type="entry name" value="PAS_3"/>
    <property type="match status" value="1"/>
</dbReference>
<dbReference type="NCBIfam" id="TIGR00229">
    <property type="entry name" value="sensory_box"/>
    <property type="match status" value="1"/>
</dbReference>
<evidence type="ECO:0000256" key="9">
    <source>
        <dbReference type="ARBA" id="ARBA00022741"/>
    </source>
</evidence>
<evidence type="ECO:0000256" key="6">
    <source>
        <dbReference type="ARBA" id="ARBA00022643"/>
    </source>
</evidence>
<keyword evidence="10" id="KW-0418">Kinase</keyword>
<dbReference type="Pfam" id="PF01590">
    <property type="entry name" value="GAF"/>
    <property type="match status" value="1"/>
</dbReference>
<dbReference type="EC" id="2.7.13.3" evidence="2"/>
<dbReference type="GO" id="GO:0000160">
    <property type="term" value="P:phosphorelay signal transduction system"/>
    <property type="evidence" value="ECO:0007669"/>
    <property type="project" value="InterPro"/>
</dbReference>
<feature type="domain" description="PAS" evidence="16">
    <location>
        <begin position="669"/>
        <end position="742"/>
    </location>
</feature>
<dbReference type="PROSITE" id="PS50113">
    <property type="entry name" value="PAC"/>
    <property type="match status" value="1"/>
</dbReference>
<dbReference type="STRING" id="429728.SAMN05216456_1945"/>
<evidence type="ECO:0000256" key="1">
    <source>
        <dbReference type="ARBA" id="ARBA00000085"/>
    </source>
</evidence>
<dbReference type="InterPro" id="IPR013655">
    <property type="entry name" value="PAS_fold_3"/>
</dbReference>
<feature type="modified residue" description="4-aspartylphosphate" evidence="13">
    <location>
        <position position="1070"/>
    </location>
</feature>
<dbReference type="EMBL" id="FPCK01000001">
    <property type="protein sequence ID" value="SFV33283.1"/>
    <property type="molecule type" value="Genomic_DNA"/>
</dbReference>
<sequence>MEERYRSADDVIATDRLSERPSRPPDYAAENRVLQALAAELAERPENLLQKLAETLVQLGVADSAGISIEETAGVRQFRWVALAGVWSQFRWGTIPFDASPCGIAVERDKLILIESPERFFPGANAEPLIHEGLLLPFHARGRPVGTIWINAHNPTRKFDREDARLLEGLARFASAGYQMSLALRAAEAGRSESDARLRASEKQQAFLLELSDSLRGLADPIAIEEQATRLLARQLDVSRAVYATFVVEGGREYVVIEREHRAPGTPSLVGRHLAEATSDDNESLRAGRATVIPDIETEPMSEARRAGWQALGARARMGVPLVKEGRLAVVLGVQDSAPRAWTPQDVELVREVGERTWAAIERARAEGALRTSEEKYRTLFETMGQGFIELKVIHDQKGEPVDLQYIELNPAFERQFGVPVGLARGKRASEFFPGFDPSWAQAFDRVAQTGQPERIEQILVNDRWFEVFAHPTAGGHVVALYDDVTQRKRAEKVLRESEERQAFLLELSDTLRPLSSAHEIRRAAMDVVGQQLGVDCVVYGDISPDTRTGIAPYAYTRDDLPPIAGAYDMDSFGPAAAAMREGTTYILRDVENDPAYPVEKRAPYRALGVRAIVAVPLIKKGRWVSTIIAYQREPRRWTSQEVDLLQETLERTWDAVERARTEDALRESEERFRQFADASSGALWIRDATTLKMEYVSPAIADIYGVKPETFLDGVEVWASSIVPEDRDVALEHLDRARQGEAVVHEFRIQRASDQAFRWIRNTDFPLYDASEQIERIGGIAEDVTETKIAIEHQGVLLHELQHRVRNLMGIIRSIGNRSANGANSVEDYRVALEGRMLALARVQALLTREANAGGWLRDIIESEVKVQANHQHQFELVGPDIMLAPKAVEVLTLALHELSTNALKYGAFSVPEGRLVVSWSPFEKRGTQWLGLDWVETGAPQRAPSTRRGFGSELIEARIPYELGGTSKVSIEPSGARCRMEFPLKDAESILETDSPVPTSTFGGTIDMTGAPDLSGRTILVVEDDYYLASDTAAALRGAGATVLGPYSSEESALAMLDEATPSHAVLDLNLGGGGPRFEVAKSLRHRGVPFVFLTGYDPEVIPTDLVDVTRLQKPVPFKSIVEAVSQL</sequence>
<dbReference type="InterPro" id="IPR011006">
    <property type="entry name" value="CheY-like_superfamily"/>
</dbReference>
<reference evidence="18 19" key="1">
    <citation type="submission" date="2016-10" db="EMBL/GenBank/DDBJ databases">
        <authorList>
            <person name="de Groot N.N."/>
        </authorList>
    </citation>
    <scope>NUCLEOTIDE SEQUENCE [LARGE SCALE GENOMIC DNA]</scope>
    <source>
        <strain evidence="18 19">IPL20</strain>
    </source>
</reference>
<evidence type="ECO:0000256" key="5">
    <source>
        <dbReference type="ARBA" id="ARBA00022630"/>
    </source>
</evidence>
<evidence type="ECO:0000256" key="2">
    <source>
        <dbReference type="ARBA" id="ARBA00012438"/>
    </source>
</evidence>
<evidence type="ECO:0000256" key="7">
    <source>
        <dbReference type="ARBA" id="ARBA00022679"/>
    </source>
</evidence>
<keyword evidence="11" id="KW-0067">ATP-binding</keyword>
<dbReference type="GO" id="GO:0005524">
    <property type="term" value="F:ATP binding"/>
    <property type="evidence" value="ECO:0007669"/>
    <property type="project" value="UniProtKB-KW"/>
</dbReference>
<dbReference type="Gene3D" id="3.30.450.40">
    <property type="match status" value="3"/>
</dbReference>
<dbReference type="PROSITE" id="PS50112">
    <property type="entry name" value="PAS"/>
    <property type="match status" value="1"/>
</dbReference>
<evidence type="ECO:0000313" key="18">
    <source>
        <dbReference type="EMBL" id="SFV33283.1"/>
    </source>
</evidence>
<dbReference type="InterPro" id="IPR000700">
    <property type="entry name" value="PAS-assoc_C"/>
</dbReference>
<evidence type="ECO:0000259" key="17">
    <source>
        <dbReference type="PROSITE" id="PS50113"/>
    </source>
</evidence>
<keyword evidence="9" id="KW-0547">Nucleotide-binding</keyword>
<dbReference type="InterPro" id="IPR001789">
    <property type="entry name" value="Sig_transdc_resp-reg_receiver"/>
</dbReference>
<evidence type="ECO:0000256" key="11">
    <source>
        <dbReference type="ARBA" id="ARBA00022840"/>
    </source>
</evidence>
<evidence type="ECO:0000313" key="19">
    <source>
        <dbReference type="Proteomes" id="UP000199074"/>
    </source>
</evidence>
<dbReference type="CDD" id="cd00130">
    <property type="entry name" value="PAS"/>
    <property type="match status" value="1"/>
</dbReference>
<dbReference type="Gene3D" id="3.30.450.20">
    <property type="entry name" value="PAS domain"/>
    <property type="match status" value="2"/>
</dbReference>
<evidence type="ECO:0000259" key="15">
    <source>
        <dbReference type="PROSITE" id="PS50110"/>
    </source>
</evidence>
<dbReference type="SUPFAM" id="SSF55781">
    <property type="entry name" value="GAF domain-like"/>
    <property type="match status" value="3"/>
</dbReference>
<keyword evidence="4 13" id="KW-0597">Phosphoprotein</keyword>
<dbReference type="PANTHER" id="PTHR41523">
    <property type="entry name" value="TWO-COMPONENT SYSTEM SENSOR PROTEIN"/>
    <property type="match status" value="1"/>
</dbReference>
<keyword evidence="7" id="KW-0808">Transferase</keyword>
<evidence type="ECO:0000256" key="14">
    <source>
        <dbReference type="SAM" id="MobiDB-lite"/>
    </source>
</evidence>
<dbReference type="Pfam" id="PF13185">
    <property type="entry name" value="GAF_2"/>
    <property type="match status" value="2"/>
</dbReference>
<evidence type="ECO:0000256" key="4">
    <source>
        <dbReference type="ARBA" id="ARBA00022553"/>
    </source>
</evidence>
<dbReference type="PROSITE" id="PS50110">
    <property type="entry name" value="RESPONSE_REGULATORY"/>
    <property type="match status" value="1"/>
</dbReference>
<dbReference type="InterPro" id="IPR013656">
    <property type="entry name" value="PAS_4"/>
</dbReference>
<feature type="domain" description="Response regulatory" evidence="15">
    <location>
        <begin position="1020"/>
        <end position="1130"/>
    </location>
</feature>
<evidence type="ECO:0000256" key="12">
    <source>
        <dbReference type="ARBA" id="ARBA00023026"/>
    </source>
</evidence>
<dbReference type="PANTHER" id="PTHR41523:SF8">
    <property type="entry name" value="ETHYLENE RESPONSE SENSOR PROTEIN"/>
    <property type="match status" value="1"/>
</dbReference>
<protein>
    <recommendedName>
        <fullName evidence="3">Blue-light-activated histidine kinase</fullName>
        <ecNumber evidence="2">2.7.13.3</ecNumber>
    </recommendedName>
</protein>
<dbReference type="InterPro" id="IPR029016">
    <property type="entry name" value="GAF-like_dom_sf"/>
</dbReference>
<evidence type="ECO:0000256" key="8">
    <source>
        <dbReference type="ARBA" id="ARBA00022737"/>
    </source>
</evidence>
<feature type="domain" description="PAC" evidence="17">
    <location>
        <begin position="744"/>
        <end position="797"/>
    </location>
</feature>
<dbReference type="InterPro" id="IPR003018">
    <property type="entry name" value="GAF"/>
</dbReference>
<dbReference type="InterPro" id="IPR036890">
    <property type="entry name" value="HATPase_C_sf"/>
</dbReference>
<dbReference type="SMART" id="SM00448">
    <property type="entry name" value="REC"/>
    <property type="match status" value="1"/>
</dbReference>
<name>A0A1I7NFA1_9HYPH</name>
<dbReference type="SMART" id="SM00065">
    <property type="entry name" value="GAF"/>
    <property type="match status" value="3"/>
</dbReference>
<dbReference type="GO" id="GO:0004673">
    <property type="term" value="F:protein histidine kinase activity"/>
    <property type="evidence" value="ECO:0007669"/>
    <property type="project" value="UniProtKB-EC"/>
</dbReference>
<organism evidence="18 19">
    <name type="scientific">Devosia crocina</name>
    <dbReference type="NCBI Taxonomy" id="429728"/>
    <lineage>
        <taxon>Bacteria</taxon>
        <taxon>Pseudomonadati</taxon>
        <taxon>Pseudomonadota</taxon>
        <taxon>Alphaproteobacteria</taxon>
        <taxon>Hyphomicrobiales</taxon>
        <taxon>Devosiaceae</taxon>
        <taxon>Devosia</taxon>
    </lineage>
</organism>
<keyword evidence="12" id="KW-0843">Virulence</keyword>
<evidence type="ECO:0000256" key="13">
    <source>
        <dbReference type="PROSITE-ProRule" id="PRU00169"/>
    </source>
</evidence>
<evidence type="ECO:0000256" key="10">
    <source>
        <dbReference type="ARBA" id="ARBA00022777"/>
    </source>
</evidence>
<comment type="catalytic activity">
    <reaction evidence="1">
        <text>ATP + protein L-histidine = ADP + protein N-phospho-L-histidine.</text>
        <dbReference type="EC" id="2.7.13.3"/>
    </reaction>
</comment>
<dbReference type="Pfam" id="PF07536">
    <property type="entry name" value="HWE_HK"/>
    <property type="match status" value="1"/>
</dbReference>
<keyword evidence="19" id="KW-1185">Reference proteome</keyword>
<feature type="region of interest" description="Disordered" evidence="14">
    <location>
        <begin position="1"/>
        <end position="25"/>
    </location>
</feature>
<keyword evidence="5" id="KW-0285">Flavoprotein</keyword>
<evidence type="ECO:0000259" key="16">
    <source>
        <dbReference type="PROSITE" id="PS50112"/>
    </source>
</evidence>
<keyword evidence="6" id="KW-0288">FMN</keyword>
<dbReference type="InterPro" id="IPR011102">
    <property type="entry name" value="Sig_transdc_His_kinase_HWE"/>
</dbReference>
<dbReference type="Gene3D" id="3.30.565.10">
    <property type="entry name" value="Histidine kinase-like ATPase, C-terminal domain"/>
    <property type="match status" value="1"/>
</dbReference>
<dbReference type="SUPFAM" id="SSF52172">
    <property type="entry name" value="CheY-like"/>
    <property type="match status" value="1"/>
</dbReference>
<keyword evidence="8" id="KW-0677">Repeat</keyword>
<dbReference type="Proteomes" id="UP000199074">
    <property type="component" value="Unassembled WGS sequence"/>
</dbReference>
<accession>A0A1I7NFA1</accession>
<proteinExistence type="predicted"/>
<dbReference type="SMART" id="SM00911">
    <property type="entry name" value="HWE_HK"/>
    <property type="match status" value="1"/>
</dbReference>
<evidence type="ECO:0000256" key="3">
    <source>
        <dbReference type="ARBA" id="ARBA00021740"/>
    </source>
</evidence>
<gene>
    <name evidence="18" type="ORF">SAMN05216456_1945</name>
</gene>
<dbReference type="SMART" id="SM00091">
    <property type="entry name" value="PAS"/>
    <property type="match status" value="2"/>
</dbReference>